<dbReference type="Proteomes" id="UP001139411">
    <property type="component" value="Unassembled WGS sequence"/>
</dbReference>
<organism evidence="4 7">
    <name type="scientific">Dyadobacter chenhuakuii</name>
    <dbReference type="NCBI Taxonomy" id="2909339"/>
    <lineage>
        <taxon>Bacteria</taxon>
        <taxon>Pseudomonadati</taxon>
        <taxon>Bacteroidota</taxon>
        <taxon>Cytophagia</taxon>
        <taxon>Cytophagales</taxon>
        <taxon>Spirosomataceae</taxon>
        <taxon>Dyadobacter</taxon>
    </lineage>
</organism>
<evidence type="ECO:0000313" key="5">
    <source>
        <dbReference type="EMBL" id="USJ29432.1"/>
    </source>
</evidence>
<dbReference type="CDD" id="cd24102">
    <property type="entry name" value="ASKHA_NBD_CmcH_N"/>
    <property type="match status" value="1"/>
</dbReference>
<keyword evidence="6" id="KW-1185">Reference proteome</keyword>
<dbReference type="Gene3D" id="3.30.420.40">
    <property type="match status" value="1"/>
</dbReference>
<dbReference type="InterPro" id="IPR051338">
    <property type="entry name" value="NodU/CmcH_Carbamoyltrnsfr"/>
</dbReference>
<feature type="domain" description="Carbamoyltransferase" evidence="2">
    <location>
        <begin position="102"/>
        <end position="312"/>
    </location>
</feature>
<dbReference type="AlphaFoldDB" id="A0A9X1QFI9"/>
<evidence type="ECO:0000313" key="4">
    <source>
        <dbReference type="EMBL" id="MCF2500450.1"/>
    </source>
</evidence>
<dbReference type="EMBL" id="JAKFFV010000011">
    <property type="protein sequence ID" value="MCF2500450.1"/>
    <property type="molecule type" value="Genomic_DNA"/>
</dbReference>
<feature type="domain" description="Carbamoyltransferase C-terminal" evidence="3">
    <location>
        <begin position="356"/>
        <end position="516"/>
    </location>
</feature>
<evidence type="ECO:0000256" key="1">
    <source>
        <dbReference type="ARBA" id="ARBA00006129"/>
    </source>
</evidence>
<dbReference type="Pfam" id="PF16861">
    <property type="entry name" value="Carbam_trans_C"/>
    <property type="match status" value="1"/>
</dbReference>
<dbReference type="RefSeq" id="WP_235165231.1">
    <property type="nucleotide sequence ID" value="NZ_CP098805.1"/>
</dbReference>
<name>A0A9X1QFI9_9BACT</name>
<protein>
    <submittedName>
        <fullName evidence="4">3-hydroxymethylcephem carbamoyltransferase</fullName>
    </submittedName>
</protein>
<sequence length="539" mass="60651">MKILSFNPGHDGAFTYLEDGHLITSIEAEKHSRYRHSPLSIPDVFSVLGELKEVPDVLCRGGWWPSDTHLSEQRFHAGYHGVKNRDIIVDQQRFLGKTVKYFSSSHERSHLLCAFGMSNLPKGTPCYALLWEGVIGSFYKIDAALNITKLADVMPEPGHRYALLYALADPTFNKSTAEFSRFSDAGKLMALASFSKRSKASDEEEKIIAFLMQNCLHLTPKECEALKYCQHYNIGVEDQEFRNFAGIFSDRIFDRFYQYAESNLTRGVPLLICGGCGLNCDWNTKWRETNFFSEIFVPPVANDSGSAIGTAIDAQFHFTGNPKINWNVYSGLEFAADDAFDASLFDVHETNYTMIADMLANNLIVGWVNGKYEIGPRALGNRSILASPFHEKTRVRLNEIKQREQFRPIAPVCLEEDAKSWFGCIYPSPFMLYTQLVSTNALAAVTHVNRTARLQTVSSLTNSHLHELLTAFKVRTGYGVLCNTSLNFKGRGFINNITDLSAYTIEHNLDGFVIGRRGYMLKSSKNYQAYLAITNQVAS</sequence>
<dbReference type="PANTHER" id="PTHR34847:SF1">
    <property type="entry name" value="NODULATION PROTEIN U"/>
    <property type="match status" value="1"/>
</dbReference>
<dbReference type="InterPro" id="IPR031730">
    <property type="entry name" value="Carbam_trans_C"/>
</dbReference>
<comment type="similarity">
    <text evidence="1">Belongs to the NodU/CmcH family.</text>
</comment>
<gene>
    <name evidence="4" type="ORF">L0661_19180</name>
    <name evidence="5" type="ORF">NFI80_16285</name>
</gene>
<dbReference type="InterPro" id="IPR003696">
    <property type="entry name" value="Carbtransf_dom"/>
</dbReference>
<proteinExistence type="inferred from homology"/>
<evidence type="ECO:0000313" key="7">
    <source>
        <dbReference type="Proteomes" id="UP001139411"/>
    </source>
</evidence>
<dbReference type="InterPro" id="IPR038152">
    <property type="entry name" value="Carbam_trans_C_sf"/>
</dbReference>
<reference evidence="4" key="1">
    <citation type="submission" date="2022-01" db="EMBL/GenBank/DDBJ databases">
        <title>Novel species in genus Dyadobacter.</title>
        <authorList>
            <person name="Ma C."/>
        </authorList>
    </citation>
    <scope>NUCLEOTIDE SEQUENCE</scope>
    <source>
        <strain evidence="5">CY22</strain>
        <strain evidence="4">CY357</strain>
    </source>
</reference>
<evidence type="ECO:0000313" key="6">
    <source>
        <dbReference type="Proteomes" id="UP001055420"/>
    </source>
</evidence>
<dbReference type="Proteomes" id="UP001055420">
    <property type="component" value="Chromosome"/>
</dbReference>
<evidence type="ECO:0000259" key="3">
    <source>
        <dbReference type="Pfam" id="PF16861"/>
    </source>
</evidence>
<evidence type="ECO:0000259" key="2">
    <source>
        <dbReference type="Pfam" id="PF02543"/>
    </source>
</evidence>
<dbReference type="GO" id="GO:0003824">
    <property type="term" value="F:catalytic activity"/>
    <property type="evidence" value="ECO:0007669"/>
    <property type="project" value="InterPro"/>
</dbReference>
<dbReference type="Gene3D" id="3.90.870.20">
    <property type="entry name" value="Carbamoyltransferase, C-terminal domain"/>
    <property type="match status" value="1"/>
</dbReference>
<accession>A0A9X1QFI9</accession>
<dbReference type="Pfam" id="PF02543">
    <property type="entry name" value="Carbam_trans_N"/>
    <property type="match status" value="1"/>
</dbReference>
<dbReference type="EMBL" id="CP098805">
    <property type="protein sequence ID" value="USJ29432.1"/>
    <property type="molecule type" value="Genomic_DNA"/>
</dbReference>
<dbReference type="PANTHER" id="PTHR34847">
    <property type="entry name" value="NODULATION PROTEIN U"/>
    <property type="match status" value="1"/>
</dbReference>